<protein>
    <submittedName>
        <fullName evidence="2">Uncharacterized protein</fullName>
    </submittedName>
</protein>
<organism evidence="2">
    <name type="scientific">Escherichia coli</name>
    <dbReference type="NCBI Taxonomy" id="562"/>
    <lineage>
        <taxon>Bacteria</taxon>
        <taxon>Pseudomonadati</taxon>
        <taxon>Pseudomonadota</taxon>
        <taxon>Gammaproteobacteria</taxon>
        <taxon>Enterobacterales</taxon>
        <taxon>Enterobacteriaceae</taxon>
        <taxon>Escherichia</taxon>
    </lineage>
</organism>
<sequence>MKGRKYRYILVPALGSLLPFAFISAGSLKSTSSAFLITNKLLSGSDSNFNRSYIDNRFSQIDEFKSGVYKKREKQTFTYKWNFLLPDSPYLVGVDQFD</sequence>
<reference evidence="2" key="1">
    <citation type="submission" date="2020-02" db="EMBL/GenBank/DDBJ databases">
        <title>Investigating the Use of Bacteriophages as New Decolonization Strategy for Intestinal Carriage of CTX-M-15-producing ST131 Escherichia coli: an In Vitro Continuous Culture System Model.</title>
        <authorList>
            <person name="Bernasconi O.J."/>
            <person name="Campos-Madueno E.I."/>
            <person name="Dona V."/>
            <person name="Perreten V."/>
            <person name="Carattoli A."/>
            <person name="Endimiani A."/>
        </authorList>
    </citation>
    <scope>NUCLEOTIDE SEQUENCE</scope>
    <source>
        <strain evidence="2">4901.28</strain>
    </source>
</reference>
<comment type="caution">
    <text evidence="2">The sequence shown here is derived from an EMBL/GenBank/DDBJ whole genome shotgun (WGS) entry which is preliminary data.</text>
</comment>
<dbReference type="AlphaFoldDB" id="A0A6D1AAQ2"/>
<keyword evidence="1" id="KW-0732">Signal</keyword>
<evidence type="ECO:0000313" key="2">
    <source>
        <dbReference type="EMBL" id="NEU02662.1"/>
    </source>
</evidence>
<gene>
    <name evidence="2" type="ORF">G3563_26310</name>
</gene>
<evidence type="ECO:0000256" key="1">
    <source>
        <dbReference type="SAM" id="SignalP"/>
    </source>
</evidence>
<accession>A0A6D1AAQ2</accession>
<feature type="chain" id="PRO_5025372135" evidence="1">
    <location>
        <begin position="22"/>
        <end position="98"/>
    </location>
</feature>
<dbReference type="EMBL" id="JAAHTE010000105">
    <property type="protein sequence ID" value="NEU02662.1"/>
    <property type="molecule type" value="Genomic_DNA"/>
</dbReference>
<feature type="signal peptide" evidence="1">
    <location>
        <begin position="1"/>
        <end position="21"/>
    </location>
</feature>
<proteinExistence type="predicted"/>
<name>A0A6D1AAQ2_ECOLX</name>